<dbReference type="InterPro" id="IPR038021">
    <property type="entry name" value="Putative_hydro-lyase"/>
</dbReference>
<organism evidence="3">
    <name type="scientific">marine metagenome</name>
    <dbReference type="NCBI Taxonomy" id="408172"/>
    <lineage>
        <taxon>unclassified sequences</taxon>
        <taxon>metagenomes</taxon>
        <taxon>ecological metagenomes</taxon>
    </lineage>
</organism>
<proteinExistence type="inferred from homology"/>
<dbReference type="EMBL" id="UINC01179632">
    <property type="protein sequence ID" value="SVD88410.1"/>
    <property type="molecule type" value="Genomic_DNA"/>
</dbReference>
<gene>
    <name evidence="3" type="ORF">METZ01_LOCUS441264</name>
</gene>
<dbReference type="FunFam" id="3.30.2040.10:FF:000001">
    <property type="entry name" value="D-glutamate cyclase, mitochondrial"/>
    <property type="match status" value="1"/>
</dbReference>
<dbReference type="PANTHER" id="PTHR32022">
    <property type="entry name" value="D-GLUTAMATE CYCLASE, MITOCHONDRIAL"/>
    <property type="match status" value="1"/>
</dbReference>
<feature type="non-terminal residue" evidence="3">
    <location>
        <position position="1"/>
    </location>
</feature>
<evidence type="ECO:0000256" key="1">
    <source>
        <dbReference type="ARBA" id="ARBA00007896"/>
    </source>
</evidence>
<evidence type="ECO:0008006" key="4">
    <source>
        <dbReference type="Google" id="ProtNLM"/>
    </source>
</evidence>
<dbReference type="GO" id="GO:0016829">
    <property type="term" value="F:lyase activity"/>
    <property type="evidence" value="ECO:0007669"/>
    <property type="project" value="UniProtKB-KW"/>
</dbReference>
<keyword evidence="2" id="KW-0456">Lyase</keyword>
<dbReference type="PANTHER" id="PTHR32022:SF10">
    <property type="entry name" value="D-GLUTAMATE CYCLASE, MITOCHONDRIAL"/>
    <property type="match status" value="1"/>
</dbReference>
<dbReference type="Gene3D" id="3.30.2040.10">
    <property type="entry name" value="PSTPO5379-like domain"/>
    <property type="match status" value="1"/>
</dbReference>
<evidence type="ECO:0000256" key="2">
    <source>
        <dbReference type="ARBA" id="ARBA00023239"/>
    </source>
</evidence>
<dbReference type="Pfam" id="PF07286">
    <property type="entry name" value="D-Glu_cyclase"/>
    <property type="match status" value="1"/>
</dbReference>
<sequence>LPLKHHGQGGNVPMYITNIQCTPSGRFSGRMVVSMRPMPLEKAIRAVEVTGRYPRAHGAPIHWGDPTVIGIESLAQPDFGSPISFTHQEVPMFWACGVTPQTVMMESKPAFAITHSPGHMFVTDLKDEDLMS</sequence>
<dbReference type="AlphaFoldDB" id="A0A382YZA5"/>
<reference evidence="3" key="1">
    <citation type="submission" date="2018-05" db="EMBL/GenBank/DDBJ databases">
        <authorList>
            <person name="Lanie J.A."/>
            <person name="Ng W.-L."/>
            <person name="Kazmierczak K.M."/>
            <person name="Andrzejewski T.M."/>
            <person name="Davidsen T.M."/>
            <person name="Wayne K.J."/>
            <person name="Tettelin H."/>
            <person name="Glass J.I."/>
            <person name="Rusch D."/>
            <person name="Podicherti R."/>
            <person name="Tsui H.-C.T."/>
            <person name="Winkler M.E."/>
        </authorList>
    </citation>
    <scope>NUCLEOTIDE SEQUENCE</scope>
</reference>
<comment type="similarity">
    <text evidence="1">Belongs to the D-glutamate cyclase family.</text>
</comment>
<name>A0A382YZA5_9ZZZZ</name>
<dbReference type="SUPFAM" id="SSF160920">
    <property type="entry name" value="PSTPO5379-like"/>
    <property type="match status" value="1"/>
</dbReference>
<dbReference type="Gene3D" id="3.40.1640.10">
    <property type="entry name" value="PSTPO5379-like"/>
    <property type="match status" value="1"/>
</dbReference>
<dbReference type="InterPro" id="IPR009906">
    <property type="entry name" value="D-Glu_cyclase"/>
</dbReference>
<evidence type="ECO:0000313" key="3">
    <source>
        <dbReference type="EMBL" id="SVD88410.1"/>
    </source>
</evidence>
<protein>
    <recommendedName>
        <fullName evidence="4">DUF1445 domain-containing protein</fullName>
    </recommendedName>
</protein>
<accession>A0A382YZA5</accession>